<evidence type="ECO:0000256" key="2">
    <source>
        <dbReference type="ARBA" id="ARBA00022801"/>
    </source>
</evidence>
<evidence type="ECO:0000313" key="5">
    <source>
        <dbReference type="EMBL" id="AAX27746.2"/>
    </source>
</evidence>
<keyword evidence="4" id="KW-0732">Signal</keyword>
<dbReference type="Gene3D" id="3.30.420.40">
    <property type="match status" value="1"/>
</dbReference>
<dbReference type="PANTHER" id="PTHR11782:SF121">
    <property type="entry name" value="NUCLEOSIDE-DIPHOSPHATASE MIG-23"/>
    <property type="match status" value="1"/>
</dbReference>
<comment type="similarity">
    <text evidence="1">Belongs to the GDA1/CD39 NTPase family.</text>
</comment>
<evidence type="ECO:0000256" key="4">
    <source>
        <dbReference type="SAM" id="SignalP"/>
    </source>
</evidence>
<evidence type="ECO:0000256" key="1">
    <source>
        <dbReference type="ARBA" id="ARBA00009283"/>
    </source>
</evidence>
<dbReference type="EMBL" id="AY811857">
    <property type="protein sequence ID" value="AAX27746.2"/>
    <property type="molecule type" value="mRNA"/>
</dbReference>
<proteinExistence type="evidence at transcript level"/>
<evidence type="ECO:0000256" key="3">
    <source>
        <dbReference type="PIRSR" id="PIRSR600407-1"/>
    </source>
</evidence>
<dbReference type="GO" id="GO:0005794">
    <property type="term" value="C:Golgi apparatus"/>
    <property type="evidence" value="ECO:0007669"/>
    <property type="project" value="TreeGrafter"/>
</dbReference>
<name>Q5BXX9_SCHJA</name>
<keyword evidence="2" id="KW-0378">Hydrolase</keyword>
<dbReference type="Pfam" id="PF01150">
    <property type="entry name" value="GDA1_CD39"/>
    <property type="match status" value="1"/>
</dbReference>
<dbReference type="GO" id="GO:0045134">
    <property type="term" value="F:UDP phosphatase activity"/>
    <property type="evidence" value="ECO:0007669"/>
    <property type="project" value="TreeGrafter"/>
</dbReference>
<sequence length="179" mass="19891">MNWHTLLLQLNILILVLIFLKMNGFKAAPVSQNYFVIIDAGSSGSRMFVYTWQTKAESSSGLEDVDILKDKSGNPIVKKQTPGLSSFADKTSEVPAYISSLLDSAVLHIPLSSQPNTQLFIMATAGMRLLSSAEQDKIWKTVRHYVASTYRFQFRGSNAYTISGSEEGLFGWIAVKYLL</sequence>
<protein>
    <submittedName>
        <fullName evidence="5">SJCHGC04834 protein</fullName>
    </submittedName>
</protein>
<organism evidence="5">
    <name type="scientific">Schistosoma japonicum</name>
    <name type="common">Blood fluke</name>
    <dbReference type="NCBI Taxonomy" id="6182"/>
    <lineage>
        <taxon>Eukaryota</taxon>
        <taxon>Metazoa</taxon>
        <taxon>Spiralia</taxon>
        <taxon>Lophotrochozoa</taxon>
        <taxon>Platyhelminthes</taxon>
        <taxon>Trematoda</taxon>
        <taxon>Digenea</taxon>
        <taxon>Strigeidida</taxon>
        <taxon>Schistosomatoidea</taxon>
        <taxon>Schistosomatidae</taxon>
        <taxon>Schistosoma</taxon>
    </lineage>
</organism>
<accession>Q5BXX9</accession>
<dbReference type="GO" id="GO:0017111">
    <property type="term" value="F:ribonucleoside triphosphate phosphatase activity"/>
    <property type="evidence" value="ECO:0007669"/>
    <property type="project" value="TreeGrafter"/>
</dbReference>
<feature type="active site" description="Proton acceptor" evidence="3">
    <location>
        <position position="167"/>
    </location>
</feature>
<dbReference type="GO" id="GO:0046036">
    <property type="term" value="P:CTP metabolic process"/>
    <property type="evidence" value="ECO:0007669"/>
    <property type="project" value="TreeGrafter"/>
</dbReference>
<dbReference type="GO" id="GO:0006256">
    <property type="term" value="P:UDP catabolic process"/>
    <property type="evidence" value="ECO:0007669"/>
    <property type="project" value="TreeGrafter"/>
</dbReference>
<feature type="chain" id="PRO_5004254068" evidence="4">
    <location>
        <begin position="28"/>
        <end position="179"/>
    </location>
</feature>
<dbReference type="PANTHER" id="PTHR11782">
    <property type="entry name" value="ADENOSINE/GUANOSINE DIPHOSPHATASE"/>
    <property type="match status" value="1"/>
</dbReference>
<feature type="signal peptide" evidence="4">
    <location>
        <begin position="1"/>
        <end position="27"/>
    </location>
</feature>
<dbReference type="GO" id="GO:0016020">
    <property type="term" value="C:membrane"/>
    <property type="evidence" value="ECO:0007669"/>
    <property type="project" value="TreeGrafter"/>
</dbReference>
<dbReference type="GO" id="GO:0004382">
    <property type="term" value="F:GDP phosphatase activity"/>
    <property type="evidence" value="ECO:0007669"/>
    <property type="project" value="TreeGrafter"/>
</dbReference>
<feature type="non-terminal residue" evidence="5">
    <location>
        <position position="179"/>
    </location>
</feature>
<reference evidence="5" key="1">
    <citation type="journal article" date="2006" name="PLoS Pathog.">
        <title>New perspectives on host-parasite interplay by comparative transcriptomic and proteomic analyses of Schistosoma japonicum.</title>
        <authorList>
            <person name="Liu F."/>
            <person name="Lu J."/>
            <person name="Hu W."/>
            <person name="Wang S.Y."/>
            <person name="Cui S.J."/>
            <person name="Chi M."/>
            <person name="Yan Q."/>
            <person name="Wang X.R."/>
            <person name="Song H.D."/>
            <person name="Xu X.N."/>
            <person name="Wang J.J."/>
            <person name="Zhang X.L."/>
            <person name="Zhang X."/>
            <person name="Wang Z.Q."/>
            <person name="Xue C.L."/>
            <person name="Brindley P.J."/>
            <person name="McManus D.P."/>
            <person name="Yang P.Y."/>
            <person name="Feng Z."/>
            <person name="Chen Z."/>
            <person name="Han Z.G."/>
        </authorList>
    </citation>
    <scope>NUCLEOTIDE SEQUENCE</scope>
</reference>
<dbReference type="InterPro" id="IPR000407">
    <property type="entry name" value="GDA1_CD39_NTPase"/>
</dbReference>
<dbReference type="AlphaFoldDB" id="Q5BXX9"/>